<protein>
    <recommendedName>
        <fullName evidence="5 6">Dephospho-CoA kinase</fullName>
        <ecNumber evidence="5 6">2.7.1.24</ecNumber>
    </recommendedName>
    <alternativeName>
        <fullName evidence="5">Dephosphocoenzyme A kinase</fullName>
    </alternativeName>
</protein>
<dbReference type="GO" id="GO:0015937">
    <property type="term" value="P:coenzyme A biosynthetic process"/>
    <property type="evidence" value="ECO:0007669"/>
    <property type="project" value="UniProtKB-UniRule"/>
</dbReference>
<comment type="function">
    <text evidence="5">Catalyzes the phosphorylation of the 3'-hydroxyl group of dephosphocoenzyme A to form coenzyme A.</text>
</comment>
<dbReference type="InterPro" id="IPR001977">
    <property type="entry name" value="Depp_CoAkinase"/>
</dbReference>
<evidence type="ECO:0000256" key="1">
    <source>
        <dbReference type="ARBA" id="ARBA00009018"/>
    </source>
</evidence>
<keyword evidence="4 5" id="KW-0173">Coenzyme A biosynthesis</keyword>
<reference evidence="7" key="1">
    <citation type="journal article" date="2020" name="mSystems">
        <title>Genome- and Community-Level Interaction Insights into Carbon Utilization and Element Cycling Functions of Hydrothermarchaeota in Hydrothermal Sediment.</title>
        <authorList>
            <person name="Zhou Z."/>
            <person name="Liu Y."/>
            <person name="Xu W."/>
            <person name="Pan J."/>
            <person name="Luo Z.H."/>
            <person name="Li M."/>
        </authorList>
    </citation>
    <scope>NUCLEOTIDE SEQUENCE [LARGE SCALE GENOMIC DNA]</scope>
    <source>
        <strain evidence="7">SpSt-605</strain>
    </source>
</reference>
<keyword evidence="5 7" id="KW-0808">Transferase</keyword>
<comment type="similarity">
    <text evidence="1 5">Belongs to the CoaE family.</text>
</comment>
<dbReference type="GO" id="GO:0005737">
    <property type="term" value="C:cytoplasm"/>
    <property type="evidence" value="ECO:0007669"/>
    <property type="project" value="UniProtKB-SubCell"/>
</dbReference>
<evidence type="ECO:0000256" key="3">
    <source>
        <dbReference type="ARBA" id="ARBA00022840"/>
    </source>
</evidence>
<keyword evidence="5 7" id="KW-0418">Kinase</keyword>
<dbReference type="CDD" id="cd02022">
    <property type="entry name" value="DPCK"/>
    <property type="match status" value="1"/>
</dbReference>
<evidence type="ECO:0000256" key="4">
    <source>
        <dbReference type="ARBA" id="ARBA00022993"/>
    </source>
</evidence>
<keyword evidence="5" id="KW-0963">Cytoplasm</keyword>
<dbReference type="Gene3D" id="3.40.50.300">
    <property type="entry name" value="P-loop containing nucleotide triphosphate hydrolases"/>
    <property type="match status" value="1"/>
</dbReference>
<keyword evidence="3 5" id="KW-0067">ATP-binding</keyword>
<dbReference type="EMBL" id="DSZU01000017">
    <property type="protein sequence ID" value="HGV54616.1"/>
    <property type="molecule type" value="Genomic_DNA"/>
</dbReference>
<evidence type="ECO:0000256" key="5">
    <source>
        <dbReference type="HAMAP-Rule" id="MF_00376"/>
    </source>
</evidence>
<dbReference type="GO" id="GO:0004140">
    <property type="term" value="F:dephospho-CoA kinase activity"/>
    <property type="evidence" value="ECO:0007669"/>
    <property type="project" value="UniProtKB-UniRule"/>
</dbReference>
<gene>
    <name evidence="5" type="primary">coaE</name>
    <name evidence="7" type="ORF">ENT73_00820</name>
</gene>
<feature type="binding site" evidence="5">
    <location>
        <begin position="13"/>
        <end position="18"/>
    </location>
    <ligand>
        <name>ATP</name>
        <dbReference type="ChEBI" id="CHEBI:30616"/>
    </ligand>
</feature>
<dbReference type="InterPro" id="IPR027417">
    <property type="entry name" value="P-loop_NTPase"/>
</dbReference>
<name>A0A832GLP9_9BACT</name>
<dbReference type="EC" id="2.7.1.24" evidence="5 6"/>
<keyword evidence="2 5" id="KW-0547">Nucleotide-binding</keyword>
<proteinExistence type="inferred from homology"/>
<comment type="catalytic activity">
    <reaction evidence="5">
        <text>3'-dephospho-CoA + ATP = ADP + CoA + H(+)</text>
        <dbReference type="Rhea" id="RHEA:18245"/>
        <dbReference type="ChEBI" id="CHEBI:15378"/>
        <dbReference type="ChEBI" id="CHEBI:30616"/>
        <dbReference type="ChEBI" id="CHEBI:57287"/>
        <dbReference type="ChEBI" id="CHEBI:57328"/>
        <dbReference type="ChEBI" id="CHEBI:456216"/>
        <dbReference type="EC" id="2.7.1.24"/>
    </reaction>
</comment>
<dbReference type="Pfam" id="PF01121">
    <property type="entry name" value="CoaE"/>
    <property type="match status" value="1"/>
</dbReference>
<comment type="caution">
    <text evidence="7">The sequence shown here is derived from an EMBL/GenBank/DDBJ whole genome shotgun (WGS) entry which is preliminary data.</text>
</comment>
<dbReference type="NCBIfam" id="TIGR00152">
    <property type="entry name" value="dephospho-CoA kinase"/>
    <property type="match status" value="1"/>
</dbReference>
<comment type="subcellular location">
    <subcellularLocation>
        <location evidence="5">Cytoplasm</location>
    </subcellularLocation>
</comment>
<sequence>MKTKLIAITGGLATGKSTFLRLLQKMGFTTLSCDEIVKDLYKSDIIKKKVVNLLGEDILSEDWQIDKRKVLEKILQNPSLRRALESLIHPLVWEKIKETLRECTQKGNKIIFVEVPLLFEAGWETFFDEIWVITCKEETQKWRIEEKPDKELWLKLSQMQLPLEIKERRANRLFSSEKSPSEWERELREILKEYLKE</sequence>
<comment type="pathway">
    <text evidence="5">Cofactor biosynthesis; coenzyme A biosynthesis; CoA from (R)-pantothenate: step 5/5.</text>
</comment>
<dbReference type="GO" id="GO:0005524">
    <property type="term" value="F:ATP binding"/>
    <property type="evidence" value="ECO:0007669"/>
    <property type="project" value="UniProtKB-UniRule"/>
</dbReference>
<dbReference type="HAMAP" id="MF_00376">
    <property type="entry name" value="Dephospho_CoA_kinase"/>
    <property type="match status" value="1"/>
</dbReference>
<evidence type="ECO:0000256" key="2">
    <source>
        <dbReference type="ARBA" id="ARBA00022741"/>
    </source>
</evidence>
<dbReference type="PROSITE" id="PS51219">
    <property type="entry name" value="DPCK"/>
    <property type="match status" value="1"/>
</dbReference>
<accession>A0A832GLP9</accession>
<dbReference type="UniPathway" id="UPA00241">
    <property type="reaction ID" value="UER00356"/>
</dbReference>
<dbReference type="AlphaFoldDB" id="A0A832GLP9"/>
<evidence type="ECO:0000256" key="6">
    <source>
        <dbReference type="NCBIfam" id="TIGR00152"/>
    </source>
</evidence>
<dbReference type="PANTHER" id="PTHR10695:SF46">
    <property type="entry name" value="BIFUNCTIONAL COENZYME A SYNTHASE-RELATED"/>
    <property type="match status" value="1"/>
</dbReference>
<evidence type="ECO:0000313" key="7">
    <source>
        <dbReference type="EMBL" id="HGV54616.1"/>
    </source>
</evidence>
<dbReference type="PANTHER" id="PTHR10695">
    <property type="entry name" value="DEPHOSPHO-COA KINASE-RELATED"/>
    <property type="match status" value="1"/>
</dbReference>
<dbReference type="SUPFAM" id="SSF52540">
    <property type="entry name" value="P-loop containing nucleoside triphosphate hydrolases"/>
    <property type="match status" value="1"/>
</dbReference>
<organism evidence="7">
    <name type="scientific">Caldimicrobium thiodismutans</name>
    <dbReference type="NCBI Taxonomy" id="1653476"/>
    <lineage>
        <taxon>Bacteria</taxon>
        <taxon>Pseudomonadati</taxon>
        <taxon>Thermodesulfobacteriota</taxon>
        <taxon>Thermodesulfobacteria</taxon>
        <taxon>Thermodesulfobacteriales</taxon>
        <taxon>Thermodesulfobacteriaceae</taxon>
        <taxon>Caldimicrobium</taxon>
    </lineage>
</organism>